<gene>
    <name evidence="1" type="ORF">NM208_g2888</name>
</gene>
<comment type="caution">
    <text evidence="1">The sequence shown here is derived from an EMBL/GenBank/DDBJ whole genome shotgun (WGS) entry which is preliminary data.</text>
</comment>
<accession>A0ACC1SRJ8</accession>
<reference evidence="1" key="1">
    <citation type="submission" date="2022-08" db="EMBL/GenBank/DDBJ databases">
        <title>Genome Sequence of Fusarium decemcellulare.</title>
        <authorList>
            <person name="Buettner E."/>
        </authorList>
    </citation>
    <scope>NUCLEOTIDE SEQUENCE</scope>
    <source>
        <strain evidence="1">Babe19</strain>
    </source>
</reference>
<name>A0ACC1SRJ8_9HYPO</name>
<evidence type="ECO:0000313" key="2">
    <source>
        <dbReference type="Proteomes" id="UP001148629"/>
    </source>
</evidence>
<dbReference type="Proteomes" id="UP001148629">
    <property type="component" value="Unassembled WGS sequence"/>
</dbReference>
<organism evidence="1 2">
    <name type="scientific">Fusarium decemcellulare</name>
    <dbReference type="NCBI Taxonomy" id="57161"/>
    <lineage>
        <taxon>Eukaryota</taxon>
        <taxon>Fungi</taxon>
        <taxon>Dikarya</taxon>
        <taxon>Ascomycota</taxon>
        <taxon>Pezizomycotina</taxon>
        <taxon>Sordariomycetes</taxon>
        <taxon>Hypocreomycetidae</taxon>
        <taxon>Hypocreales</taxon>
        <taxon>Nectriaceae</taxon>
        <taxon>Fusarium</taxon>
        <taxon>Fusarium decemcellulare species complex</taxon>
    </lineage>
</organism>
<dbReference type="EMBL" id="JANRMS010000181">
    <property type="protein sequence ID" value="KAJ3544749.1"/>
    <property type="molecule type" value="Genomic_DNA"/>
</dbReference>
<sequence>MIEKQEESSPPWTVPPDEKFGELNLHWPESVPYWPYPNREDPMRPPPPAGNHYVYGRSLDRLWFRLLCLSPIENGTDAIHATLETHPMDDCPEYETVSYCWGGENNDTERRHPVYIGDWYDVLLQTANCNAMLQYLRPRRGIRLVWVDAICINQNDHFERQAQVTNMGVIYRNCSRAVVYLGKDAVRRSVAENTDKRSYPARRELQDYERCLPGSAARFKQLLELRYFQRVWVVQEIIQAPRVILPVEDMEFTASQLTGSRLNDQLDWSSTGVHWLQHICTGQVGSYRTLQRLLEQTRYSKATDPRDKVFALLGFMPPTQVLTPDYSVSCLHVYIGAMAHLLLNEHCVEILTNSPGPRAYSAAPSWLPEWTILDMGEQLKKLLKDEWEHSIPATPLDTKKYLDHHLRTTLGLEGPHWLPPVVTTSYLLGSRAIDPTVPHVQKTNVHATTCALSIPLVYLCEITSTPVELIDPFSDDYYAHRYEYDLNRRIFQITMPNWKLFLCITCDLPLDETIGPEPTSLFLLTSGLDVDLILFMKRADSESDYRLLKCCYSYGLVLEALELPAPGTERFKIQILEPPDAYRENALEIPLRPINYADKSGVYLALRTVYEVLSELVERFEAIRSYSWAVLREIGSHLGAQGEELDLHKAESYLLEMFQRLAVLSRERDRKRESNTAEKVPGYPFFDWYLKFLLHCYPKYELHLQGRVPVGKGEHGYFISVPAVLNDGWYKVHDALFGSPSPDKIWPVFTPGSPLKSRHRLIGDLAAHLMQSPYFEIFSTLNYCSQLVKEDVLSLATTMPPKDEYKSILYYEWPEAFCEGDKVPGKIEHVTII</sequence>
<evidence type="ECO:0000313" key="1">
    <source>
        <dbReference type="EMBL" id="KAJ3544749.1"/>
    </source>
</evidence>
<keyword evidence="2" id="KW-1185">Reference proteome</keyword>
<proteinExistence type="predicted"/>
<protein>
    <submittedName>
        <fullName evidence="1">Uncharacterized protein</fullName>
    </submittedName>
</protein>